<dbReference type="AlphaFoldDB" id="U7V8B9"/>
<protein>
    <submittedName>
        <fullName evidence="2">Uncharacterized protein</fullName>
    </submittedName>
</protein>
<dbReference type="Proteomes" id="UP000017174">
    <property type="component" value="Unassembled WGS sequence"/>
</dbReference>
<evidence type="ECO:0000313" key="3">
    <source>
        <dbReference type="Proteomes" id="UP000017174"/>
    </source>
</evidence>
<evidence type="ECO:0000313" key="2">
    <source>
        <dbReference type="EMBL" id="ERT67389.1"/>
    </source>
</evidence>
<name>U7V8B9_9MICC</name>
<comment type="caution">
    <text evidence="2">The sequence shown here is derived from an EMBL/GenBank/DDBJ whole genome shotgun (WGS) entry which is preliminary data.</text>
</comment>
<proteinExistence type="predicted"/>
<dbReference type="HOGENOM" id="CLU_2828546_0_0_11"/>
<gene>
    <name evidence="2" type="ORF">HMPREF0742_00294</name>
</gene>
<organism evidence="2 3">
    <name type="scientific">Rothia aeria F0184</name>
    <dbReference type="NCBI Taxonomy" id="888019"/>
    <lineage>
        <taxon>Bacteria</taxon>
        <taxon>Bacillati</taxon>
        <taxon>Actinomycetota</taxon>
        <taxon>Actinomycetes</taxon>
        <taxon>Micrococcales</taxon>
        <taxon>Micrococcaceae</taxon>
        <taxon>Rothia</taxon>
    </lineage>
</organism>
<evidence type="ECO:0000256" key="1">
    <source>
        <dbReference type="SAM" id="MobiDB-lite"/>
    </source>
</evidence>
<accession>U7V8B9</accession>
<sequence>MPLLDSQARPESRRYKGQAHGGAQTNARTLRVHGPTQCTAPHPSTAAYRFMNKNTSLTNKYALGWF</sequence>
<feature type="region of interest" description="Disordered" evidence="1">
    <location>
        <begin position="1"/>
        <end position="29"/>
    </location>
</feature>
<reference evidence="2 3" key="1">
    <citation type="submission" date="2013-08" db="EMBL/GenBank/DDBJ databases">
        <authorList>
            <person name="Weinstock G."/>
            <person name="Sodergren E."/>
            <person name="Wylie T."/>
            <person name="Fulton L."/>
            <person name="Fulton R."/>
            <person name="Fronick C."/>
            <person name="O'Laughlin M."/>
            <person name="Godfrey J."/>
            <person name="Miner T."/>
            <person name="Herter B."/>
            <person name="Appelbaum E."/>
            <person name="Cordes M."/>
            <person name="Lek S."/>
            <person name="Wollam A."/>
            <person name="Pepin K.H."/>
            <person name="Palsikar V.B."/>
            <person name="Mitreva M."/>
            <person name="Wilson R.K."/>
        </authorList>
    </citation>
    <scope>NUCLEOTIDE SEQUENCE [LARGE SCALE GENOMIC DNA]</scope>
    <source>
        <strain evidence="2 3">F0184</strain>
    </source>
</reference>
<dbReference type="EMBL" id="AXZG01000010">
    <property type="protein sequence ID" value="ERT67389.1"/>
    <property type="molecule type" value="Genomic_DNA"/>
</dbReference>